<dbReference type="eggNOG" id="ENOG5030AQ2">
    <property type="taxonomic scope" value="Bacteria"/>
</dbReference>
<dbReference type="STRING" id="1423734.FC83_GL000722"/>
<keyword evidence="2" id="KW-1185">Reference proteome</keyword>
<gene>
    <name evidence="1" type="ORF">FC83_GL000722</name>
</gene>
<sequence>MLDERLIGEKFVNRSNKVKGTVSFFGVLYHYHIQGHAEVGDVLEVIAVTPLYLLVRKFASELTY</sequence>
<comment type="caution">
    <text evidence="1">The sequence shown here is derived from an EMBL/GenBank/DDBJ whole genome shotgun (WGS) entry which is preliminary data.</text>
</comment>
<reference evidence="1 2" key="1">
    <citation type="journal article" date="2015" name="Genome Announc.">
        <title>Expanding the biotechnology potential of lactobacilli through comparative genomics of 213 strains and associated genera.</title>
        <authorList>
            <person name="Sun Z."/>
            <person name="Harris H.M."/>
            <person name="McCann A."/>
            <person name="Guo C."/>
            <person name="Argimon S."/>
            <person name="Zhang W."/>
            <person name="Yang X."/>
            <person name="Jeffery I.B."/>
            <person name="Cooney J.C."/>
            <person name="Kagawa T.F."/>
            <person name="Liu W."/>
            <person name="Song Y."/>
            <person name="Salvetti E."/>
            <person name="Wrobel A."/>
            <person name="Rasinkangas P."/>
            <person name="Parkhill J."/>
            <person name="Rea M.C."/>
            <person name="O'Sullivan O."/>
            <person name="Ritari J."/>
            <person name="Douillard F.P."/>
            <person name="Paul Ross R."/>
            <person name="Yang R."/>
            <person name="Briner A.E."/>
            <person name="Felis G.E."/>
            <person name="de Vos W.M."/>
            <person name="Barrangou R."/>
            <person name="Klaenhammer T.R."/>
            <person name="Caufield P.W."/>
            <person name="Cui Y."/>
            <person name="Zhang H."/>
            <person name="O'Toole P.W."/>
        </authorList>
    </citation>
    <scope>NUCLEOTIDE SEQUENCE [LARGE SCALE GENOMIC DNA]</scope>
    <source>
        <strain evidence="1 2">DSM 18527</strain>
    </source>
</reference>
<proteinExistence type="predicted"/>
<name>X0PFB0_9LACO</name>
<accession>X0PFB0</accession>
<dbReference type="OrthoDB" id="2303069at2"/>
<dbReference type="RefSeq" id="WP_035453476.1">
    <property type="nucleotide sequence ID" value="NZ_AZGA01000078.1"/>
</dbReference>
<evidence type="ECO:0000313" key="2">
    <source>
        <dbReference type="Proteomes" id="UP000051236"/>
    </source>
</evidence>
<organism evidence="1 2">
    <name type="scientific">Agrilactobacillus composti DSM 18527 = JCM 14202</name>
    <dbReference type="NCBI Taxonomy" id="1423734"/>
    <lineage>
        <taxon>Bacteria</taxon>
        <taxon>Bacillati</taxon>
        <taxon>Bacillota</taxon>
        <taxon>Bacilli</taxon>
        <taxon>Lactobacillales</taxon>
        <taxon>Lactobacillaceae</taxon>
        <taxon>Agrilactobacillus</taxon>
    </lineage>
</organism>
<evidence type="ECO:0000313" key="1">
    <source>
        <dbReference type="EMBL" id="KRM31430.1"/>
    </source>
</evidence>
<dbReference type="EMBL" id="AZGA01000078">
    <property type="protein sequence ID" value="KRM31430.1"/>
    <property type="molecule type" value="Genomic_DNA"/>
</dbReference>
<protein>
    <submittedName>
        <fullName evidence="1">Uncharacterized protein</fullName>
    </submittedName>
</protein>
<dbReference type="Proteomes" id="UP000051236">
    <property type="component" value="Unassembled WGS sequence"/>
</dbReference>
<dbReference type="AlphaFoldDB" id="X0PFB0"/>
<dbReference type="PATRIC" id="fig|1423734.3.peg.729"/>